<dbReference type="GO" id="GO:0050821">
    <property type="term" value="P:protein stabilization"/>
    <property type="evidence" value="ECO:0007669"/>
    <property type="project" value="TreeGrafter"/>
</dbReference>
<evidence type="ECO:0000313" key="5">
    <source>
        <dbReference type="EMBL" id="MBE9396052.1"/>
    </source>
</evidence>
<dbReference type="SUPFAM" id="SSF111384">
    <property type="entry name" value="OmpH-like"/>
    <property type="match status" value="1"/>
</dbReference>
<dbReference type="EMBL" id="JADEYS010000001">
    <property type="protein sequence ID" value="MBE9396052.1"/>
    <property type="molecule type" value="Genomic_DNA"/>
</dbReference>
<feature type="signal peptide" evidence="4">
    <location>
        <begin position="1"/>
        <end position="21"/>
    </location>
</feature>
<proteinExistence type="inferred from homology"/>
<dbReference type="GO" id="GO:0005829">
    <property type="term" value="C:cytosol"/>
    <property type="evidence" value="ECO:0007669"/>
    <property type="project" value="TreeGrafter"/>
</dbReference>
<accession>A0A8J7F9V5</accession>
<dbReference type="Pfam" id="PF03938">
    <property type="entry name" value="OmpH"/>
    <property type="match status" value="1"/>
</dbReference>
<evidence type="ECO:0000256" key="1">
    <source>
        <dbReference type="ARBA" id="ARBA00009091"/>
    </source>
</evidence>
<keyword evidence="2 4" id="KW-0732">Signal</keyword>
<dbReference type="PANTHER" id="PTHR35089:SF1">
    <property type="entry name" value="CHAPERONE PROTEIN SKP"/>
    <property type="match status" value="1"/>
</dbReference>
<name>A0A8J7F9V5_9GAMM</name>
<dbReference type="SMART" id="SM00935">
    <property type="entry name" value="OmpH"/>
    <property type="match status" value="1"/>
</dbReference>
<dbReference type="AlphaFoldDB" id="A0A8J7F9V5"/>
<keyword evidence="3" id="KW-0175">Coiled coil</keyword>
<reference evidence="5" key="1">
    <citation type="submission" date="2020-10" db="EMBL/GenBank/DDBJ databases">
        <title>Bacterium isolated from coastal waters sediment.</title>
        <authorList>
            <person name="Chen R.-J."/>
            <person name="Lu D.-C."/>
            <person name="Zhu K.-L."/>
            <person name="Du Z.-J."/>
        </authorList>
    </citation>
    <scope>NUCLEOTIDE SEQUENCE</scope>
    <source>
        <strain evidence="5">N1Y112</strain>
    </source>
</reference>
<gene>
    <name evidence="5" type="ORF">IOQ59_02120</name>
</gene>
<feature type="coiled-coil region" evidence="3">
    <location>
        <begin position="50"/>
        <end position="77"/>
    </location>
</feature>
<evidence type="ECO:0000256" key="2">
    <source>
        <dbReference type="ARBA" id="ARBA00022729"/>
    </source>
</evidence>
<keyword evidence="6" id="KW-1185">Reference proteome</keyword>
<sequence length="165" mass="18578">MKLFKVAALLLLTAASSQAMAEKVVVLGIQQAVLASEAAKQFDAKLKAEFSDEQALLVDLEKQAKAAKDKFEANRDLASPEQLKQLRSQFQKVFAEYQRRGKELQQKNMQRQQVFLGEMKPKLDIILKELIKTEGYDVILAKSATLYAKPEVDITPKVVELLNQQ</sequence>
<evidence type="ECO:0000256" key="4">
    <source>
        <dbReference type="SAM" id="SignalP"/>
    </source>
</evidence>
<dbReference type="InterPro" id="IPR005632">
    <property type="entry name" value="Chaperone_Skp"/>
</dbReference>
<comment type="similarity">
    <text evidence="1">Belongs to the Skp family.</text>
</comment>
<organism evidence="5 6">
    <name type="scientific">Pontibacterium sinense</name>
    <dbReference type="NCBI Taxonomy" id="2781979"/>
    <lineage>
        <taxon>Bacteria</taxon>
        <taxon>Pseudomonadati</taxon>
        <taxon>Pseudomonadota</taxon>
        <taxon>Gammaproteobacteria</taxon>
        <taxon>Oceanospirillales</taxon>
        <taxon>Oceanospirillaceae</taxon>
        <taxon>Pontibacterium</taxon>
    </lineage>
</organism>
<feature type="chain" id="PRO_5035241390" evidence="4">
    <location>
        <begin position="22"/>
        <end position="165"/>
    </location>
</feature>
<protein>
    <submittedName>
        <fullName evidence="5">OmpH family outer membrane protein</fullName>
    </submittedName>
</protein>
<comment type="caution">
    <text evidence="5">The sequence shown here is derived from an EMBL/GenBank/DDBJ whole genome shotgun (WGS) entry which is preliminary data.</text>
</comment>
<dbReference type="Proteomes" id="UP000640333">
    <property type="component" value="Unassembled WGS sequence"/>
</dbReference>
<evidence type="ECO:0000313" key="6">
    <source>
        <dbReference type="Proteomes" id="UP000640333"/>
    </source>
</evidence>
<dbReference type="PANTHER" id="PTHR35089">
    <property type="entry name" value="CHAPERONE PROTEIN SKP"/>
    <property type="match status" value="1"/>
</dbReference>
<evidence type="ECO:0000256" key="3">
    <source>
        <dbReference type="SAM" id="Coils"/>
    </source>
</evidence>
<dbReference type="GO" id="GO:0051082">
    <property type="term" value="F:unfolded protein binding"/>
    <property type="evidence" value="ECO:0007669"/>
    <property type="project" value="InterPro"/>
</dbReference>
<dbReference type="InterPro" id="IPR024930">
    <property type="entry name" value="Skp_dom_sf"/>
</dbReference>
<dbReference type="RefSeq" id="WP_193951596.1">
    <property type="nucleotide sequence ID" value="NZ_JADEYS010000001.1"/>
</dbReference>
<dbReference type="Gene3D" id="3.30.910.20">
    <property type="entry name" value="Skp domain"/>
    <property type="match status" value="1"/>
</dbReference>